<dbReference type="Gene3D" id="1.10.443.10">
    <property type="entry name" value="Intergrase catalytic core"/>
    <property type="match status" value="1"/>
</dbReference>
<evidence type="ECO:0000259" key="4">
    <source>
        <dbReference type="PROSITE" id="PS51900"/>
    </source>
</evidence>
<evidence type="ECO:0000313" key="6">
    <source>
        <dbReference type="Proteomes" id="UP001142400"/>
    </source>
</evidence>
<dbReference type="GO" id="GO:0006310">
    <property type="term" value="P:DNA recombination"/>
    <property type="evidence" value="ECO:0007669"/>
    <property type="project" value="UniProtKB-KW"/>
</dbReference>
<dbReference type="GO" id="GO:0015074">
    <property type="term" value="P:DNA integration"/>
    <property type="evidence" value="ECO:0007669"/>
    <property type="project" value="InterPro"/>
</dbReference>
<name>A0A9X2LTC0_STRMQ</name>
<dbReference type="Proteomes" id="UP001142400">
    <property type="component" value="Unassembled WGS sequence"/>
</dbReference>
<dbReference type="Pfam" id="PF02899">
    <property type="entry name" value="Phage_int_SAM_1"/>
    <property type="match status" value="1"/>
</dbReference>
<keyword evidence="2" id="KW-0233">DNA recombination</keyword>
<dbReference type="InterPro" id="IPR004107">
    <property type="entry name" value="Integrase_SAM-like_N"/>
</dbReference>
<proteinExistence type="predicted"/>
<keyword evidence="6" id="KW-1185">Reference proteome</keyword>
<dbReference type="RefSeq" id="WP_257630339.1">
    <property type="nucleotide sequence ID" value="NZ_JANIIC010000006.1"/>
</dbReference>
<dbReference type="InterPro" id="IPR011010">
    <property type="entry name" value="DNA_brk_join_enz"/>
</dbReference>
<dbReference type="Gene3D" id="1.10.150.130">
    <property type="match status" value="1"/>
</dbReference>
<protein>
    <submittedName>
        <fullName evidence="5">Site-specific integrase</fullName>
    </submittedName>
</protein>
<keyword evidence="1 3" id="KW-0238">DNA-binding</keyword>
<dbReference type="EMBL" id="JANIIC010000006">
    <property type="protein sequence ID" value="MCQ8828895.1"/>
    <property type="molecule type" value="Genomic_DNA"/>
</dbReference>
<dbReference type="InterPro" id="IPR013762">
    <property type="entry name" value="Integrase-like_cat_sf"/>
</dbReference>
<dbReference type="GO" id="GO:0003677">
    <property type="term" value="F:DNA binding"/>
    <property type="evidence" value="ECO:0007669"/>
    <property type="project" value="UniProtKB-UniRule"/>
</dbReference>
<reference evidence="5" key="1">
    <citation type="submission" date="2022-06" db="EMBL/GenBank/DDBJ databases">
        <title>WGS of actinobacteria.</title>
        <authorList>
            <person name="Thawai C."/>
        </authorList>
    </citation>
    <scope>NUCLEOTIDE SEQUENCE</scope>
    <source>
        <strain evidence="5">DSM 42010</strain>
    </source>
</reference>
<dbReference type="AlphaFoldDB" id="A0A9X2LTC0"/>
<dbReference type="PROSITE" id="PS51900">
    <property type="entry name" value="CB"/>
    <property type="match status" value="1"/>
</dbReference>
<sequence length="525" mass="60005">MSKWRVFWVPKPAPIAPPRLAVLAGWADLAEREASTGIRPGDPILLAPDYRIDELLSLYTRSSPFRRYTKETKRNYITDLCLFFNFLWRRGKVWTQAAESDVDDFQFWRQRSPENPVRVGGNKWNRELAALMNLYTWATKPGNQFLTRNPVPVHRVVGRHGQVVDVPDGKAKDARGSNVHWLTPRTFRLWVNVGLRGYVADGLPSPSWLGRMEGRNVAFVRLLTSSGMRRLEGASLLTFEVPSLRLQGSRYYTGRLAAAVTRSKKARTYYVEAQVVGDIESYVESSRADAIRAAQTRGRYNAVPSLRLVTRASRGPKPTVYWRDRQGVNGRIALTEATADERMTWYTEGPAGLEPLWLWLNEMGLPLQPHSWNNVFTAANQRCRAVLDPEPERHLDPHHSRAPYATPHSCRHGFALYMLVILHHLMDQRFGLSPQERRDYRLLYGDPWRMVQDLLGHAFLETTRERYLAPVADLQLRSLLTTAPLFREGERPALEMDEVFGRLAREAEGIQDIDTKLRVAPQAAG</sequence>
<accession>A0A9X2LTC0</accession>
<evidence type="ECO:0000256" key="1">
    <source>
        <dbReference type="ARBA" id="ARBA00023125"/>
    </source>
</evidence>
<evidence type="ECO:0000256" key="2">
    <source>
        <dbReference type="ARBA" id="ARBA00023172"/>
    </source>
</evidence>
<organism evidence="5 6">
    <name type="scientific">Streptomyces malaysiensis subsp. samsunensis</name>
    <dbReference type="NCBI Taxonomy" id="459658"/>
    <lineage>
        <taxon>Bacteria</taxon>
        <taxon>Bacillati</taxon>
        <taxon>Actinomycetota</taxon>
        <taxon>Actinomycetes</taxon>
        <taxon>Kitasatosporales</taxon>
        <taxon>Streptomycetaceae</taxon>
        <taxon>Streptomyces</taxon>
        <taxon>Streptomyces violaceusniger group</taxon>
    </lineage>
</organism>
<gene>
    <name evidence="5" type="ORF">NQU54_07340</name>
</gene>
<feature type="domain" description="Core-binding (CB)" evidence="4">
    <location>
        <begin position="56"/>
        <end position="139"/>
    </location>
</feature>
<evidence type="ECO:0000256" key="3">
    <source>
        <dbReference type="PROSITE-ProRule" id="PRU01248"/>
    </source>
</evidence>
<dbReference type="InterPro" id="IPR044068">
    <property type="entry name" value="CB"/>
</dbReference>
<evidence type="ECO:0000313" key="5">
    <source>
        <dbReference type="EMBL" id="MCQ8828895.1"/>
    </source>
</evidence>
<comment type="caution">
    <text evidence="5">The sequence shown here is derived from an EMBL/GenBank/DDBJ whole genome shotgun (WGS) entry which is preliminary data.</text>
</comment>
<dbReference type="InterPro" id="IPR010998">
    <property type="entry name" value="Integrase_recombinase_N"/>
</dbReference>
<dbReference type="SUPFAM" id="SSF56349">
    <property type="entry name" value="DNA breaking-rejoining enzymes"/>
    <property type="match status" value="1"/>
</dbReference>